<evidence type="ECO:0000256" key="10">
    <source>
        <dbReference type="SAM" id="SignalP"/>
    </source>
</evidence>
<evidence type="ECO:0000256" key="5">
    <source>
        <dbReference type="ARBA" id="ARBA00022824"/>
    </source>
</evidence>
<evidence type="ECO:0000256" key="9">
    <source>
        <dbReference type="ARBA" id="ARBA00023277"/>
    </source>
</evidence>
<dbReference type="PANTHER" id="PTHR13460:SF0">
    <property type="entry name" value="MALECTIN"/>
    <property type="match status" value="1"/>
</dbReference>
<dbReference type="GO" id="GO:0016020">
    <property type="term" value="C:membrane"/>
    <property type="evidence" value="ECO:0007669"/>
    <property type="project" value="TreeGrafter"/>
</dbReference>
<feature type="domain" description="Malectin" evidence="11">
    <location>
        <begin position="41"/>
        <end position="193"/>
    </location>
</feature>
<keyword evidence="5" id="KW-0256">Endoplasmic reticulum</keyword>
<comment type="similarity">
    <text evidence="2">Belongs to the malectin family.</text>
</comment>
<accession>A0A271IXY5</accession>
<feature type="signal peptide" evidence="10">
    <location>
        <begin position="1"/>
        <end position="28"/>
    </location>
</feature>
<evidence type="ECO:0000256" key="1">
    <source>
        <dbReference type="ARBA" id="ARBA00004115"/>
    </source>
</evidence>
<evidence type="ECO:0000256" key="7">
    <source>
        <dbReference type="ARBA" id="ARBA00023136"/>
    </source>
</evidence>
<name>A0A271IXY5_9BACT</name>
<evidence type="ECO:0000256" key="8">
    <source>
        <dbReference type="ARBA" id="ARBA00023180"/>
    </source>
</evidence>
<keyword evidence="7" id="KW-0472">Membrane</keyword>
<evidence type="ECO:0000256" key="3">
    <source>
        <dbReference type="ARBA" id="ARBA00022692"/>
    </source>
</evidence>
<evidence type="ECO:0000313" key="12">
    <source>
        <dbReference type="EMBL" id="PAP75947.1"/>
    </source>
</evidence>
<dbReference type="AlphaFoldDB" id="A0A271IXY5"/>
<evidence type="ECO:0000256" key="6">
    <source>
        <dbReference type="ARBA" id="ARBA00022989"/>
    </source>
</evidence>
<keyword evidence="3" id="KW-0812">Transmembrane</keyword>
<dbReference type="Gene3D" id="2.60.120.430">
    <property type="entry name" value="Galactose-binding lectin"/>
    <property type="match status" value="1"/>
</dbReference>
<gene>
    <name evidence="12" type="ORF">BSZ37_05580</name>
</gene>
<dbReference type="InterPro" id="IPR039155">
    <property type="entry name" value="MLEC"/>
</dbReference>
<reference evidence="12 13" key="1">
    <citation type="submission" date="2016-11" db="EMBL/GenBank/DDBJ databases">
        <title>Study of marine rhodopsin-containing bacteria.</title>
        <authorList>
            <person name="Yoshizawa S."/>
            <person name="Kumagai Y."/>
            <person name="Kogure K."/>
        </authorList>
    </citation>
    <scope>NUCLEOTIDE SEQUENCE [LARGE SCALE GENOMIC DNA]</scope>
    <source>
        <strain evidence="12 13">SAORIC-28</strain>
    </source>
</reference>
<comment type="subcellular location">
    <subcellularLocation>
        <location evidence="1">Endoplasmic reticulum membrane</location>
        <topology evidence="1">Single-pass type I membrane protein</topology>
    </subcellularLocation>
</comment>
<feature type="chain" id="PRO_5013329551" description="Malectin domain-containing protein" evidence="10">
    <location>
        <begin position="29"/>
        <end position="301"/>
    </location>
</feature>
<organism evidence="12 13">
    <name type="scientific">Rubrivirga marina</name>
    <dbReference type="NCBI Taxonomy" id="1196024"/>
    <lineage>
        <taxon>Bacteria</taxon>
        <taxon>Pseudomonadati</taxon>
        <taxon>Rhodothermota</taxon>
        <taxon>Rhodothermia</taxon>
        <taxon>Rhodothermales</taxon>
        <taxon>Rubricoccaceae</taxon>
        <taxon>Rubrivirga</taxon>
    </lineage>
</organism>
<dbReference type="Pfam" id="PF11721">
    <property type="entry name" value="Malectin"/>
    <property type="match status" value="1"/>
</dbReference>
<keyword evidence="6" id="KW-1133">Transmembrane helix</keyword>
<evidence type="ECO:0000259" key="11">
    <source>
        <dbReference type="Pfam" id="PF11721"/>
    </source>
</evidence>
<comment type="caution">
    <text evidence="12">The sequence shown here is derived from an EMBL/GenBank/DDBJ whole genome shotgun (WGS) entry which is preliminary data.</text>
</comment>
<evidence type="ECO:0000256" key="4">
    <source>
        <dbReference type="ARBA" id="ARBA00022729"/>
    </source>
</evidence>
<dbReference type="Proteomes" id="UP000216339">
    <property type="component" value="Unassembled WGS sequence"/>
</dbReference>
<keyword evidence="13" id="KW-1185">Reference proteome</keyword>
<dbReference type="GO" id="GO:0030246">
    <property type="term" value="F:carbohydrate binding"/>
    <property type="evidence" value="ECO:0007669"/>
    <property type="project" value="InterPro"/>
</dbReference>
<keyword evidence="8" id="KW-0325">Glycoprotein</keyword>
<dbReference type="EMBL" id="MQWD01000001">
    <property type="protein sequence ID" value="PAP75947.1"/>
    <property type="molecule type" value="Genomic_DNA"/>
</dbReference>
<keyword evidence="4 10" id="KW-0732">Signal</keyword>
<keyword evidence="9" id="KW-0119">Carbohydrate metabolism</keyword>
<evidence type="ECO:0000313" key="13">
    <source>
        <dbReference type="Proteomes" id="UP000216339"/>
    </source>
</evidence>
<dbReference type="InterPro" id="IPR021720">
    <property type="entry name" value="Malectin_dom"/>
</dbReference>
<proteinExistence type="inferred from homology"/>
<protein>
    <recommendedName>
        <fullName evidence="11">Malectin domain-containing protein</fullName>
    </recommendedName>
</protein>
<sequence length="301" mass="31289">MVSVGLAHLRCALLGLLLVGLLAGPAQAQSSSPEDDPVEEVIARINAGGPALMANGAEWAADTSADDGRPSVNRVLTEIAGTDADSLYLTGRTSTGRRERFAYRIAVPEAGLYILRLHFAEIYWGVPGGEPGGVGSRVFDVDAEGQTIIDDFDITAEAGPATAVVKQFTVYVAEDDTLDVGFFASVDQPHVAAIEVSRPVARTTAAAPPPSRLTVGPPVPNPSAATATLRLTLPEAATIELALYDVLGRRVWSSTTALSAGTDRPLPVDVRGLATGAYAYRLRAVMAHGDAAASGTMSVAR</sequence>
<evidence type="ECO:0000256" key="2">
    <source>
        <dbReference type="ARBA" id="ARBA00009141"/>
    </source>
</evidence>
<dbReference type="PANTHER" id="PTHR13460">
    <property type="match status" value="1"/>
</dbReference>